<gene>
    <name evidence="1" type="ORF">GSOID_T00006156001</name>
</gene>
<name>E4WTX9_OIKDI</name>
<evidence type="ECO:0000313" key="2">
    <source>
        <dbReference type="Proteomes" id="UP000001307"/>
    </source>
</evidence>
<reference evidence="1" key="1">
    <citation type="journal article" date="2010" name="Science">
        <title>Plasticity of animal genome architecture unmasked by rapid evolution of a pelagic tunicate.</title>
        <authorList>
            <person name="Denoeud F."/>
            <person name="Henriet S."/>
            <person name="Mungpakdee S."/>
            <person name="Aury J.M."/>
            <person name="Da Silva C."/>
            <person name="Brinkmann H."/>
            <person name="Mikhaleva J."/>
            <person name="Olsen L.C."/>
            <person name="Jubin C."/>
            <person name="Canestro C."/>
            <person name="Bouquet J.M."/>
            <person name="Danks G."/>
            <person name="Poulain J."/>
            <person name="Campsteijn C."/>
            <person name="Adamski M."/>
            <person name="Cross I."/>
            <person name="Yadetie F."/>
            <person name="Muffato M."/>
            <person name="Louis A."/>
            <person name="Butcher S."/>
            <person name="Tsagkogeorga G."/>
            <person name="Konrad A."/>
            <person name="Singh S."/>
            <person name="Jensen M.F."/>
            <person name="Cong E.H."/>
            <person name="Eikeseth-Otteraa H."/>
            <person name="Noel B."/>
            <person name="Anthouard V."/>
            <person name="Porcel B.M."/>
            <person name="Kachouri-Lafond R."/>
            <person name="Nishino A."/>
            <person name="Ugolini M."/>
            <person name="Chourrout P."/>
            <person name="Nishida H."/>
            <person name="Aasland R."/>
            <person name="Huzurbazar S."/>
            <person name="Westhof E."/>
            <person name="Delsuc F."/>
            <person name="Lehrach H."/>
            <person name="Reinhardt R."/>
            <person name="Weissenbach J."/>
            <person name="Roy S.W."/>
            <person name="Artiguenave F."/>
            <person name="Postlethwait J.H."/>
            <person name="Manak J.R."/>
            <person name="Thompson E.M."/>
            <person name="Jaillon O."/>
            <person name="Du Pasquier L."/>
            <person name="Boudinot P."/>
            <person name="Liberles D.A."/>
            <person name="Volff J.N."/>
            <person name="Philippe H."/>
            <person name="Lenhard B."/>
            <person name="Roest Crollius H."/>
            <person name="Wincker P."/>
            <person name="Chourrout D."/>
        </authorList>
    </citation>
    <scope>NUCLEOTIDE SEQUENCE [LARGE SCALE GENOMIC DNA]</scope>
</reference>
<organism evidence="1">
    <name type="scientific">Oikopleura dioica</name>
    <name type="common">Tunicate</name>
    <dbReference type="NCBI Taxonomy" id="34765"/>
    <lineage>
        <taxon>Eukaryota</taxon>
        <taxon>Metazoa</taxon>
        <taxon>Chordata</taxon>
        <taxon>Tunicata</taxon>
        <taxon>Appendicularia</taxon>
        <taxon>Copelata</taxon>
        <taxon>Oikopleuridae</taxon>
        <taxon>Oikopleura</taxon>
    </lineage>
</organism>
<dbReference type="EMBL" id="FN653016">
    <property type="protein sequence ID" value="CBY07072.1"/>
    <property type="molecule type" value="Genomic_DNA"/>
</dbReference>
<proteinExistence type="predicted"/>
<dbReference type="AlphaFoldDB" id="E4WTX9"/>
<keyword evidence="2" id="KW-1185">Reference proteome</keyword>
<protein>
    <submittedName>
        <fullName evidence="1">Uncharacterized protein</fullName>
    </submittedName>
</protein>
<accession>E4WTX9</accession>
<evidence type="ECO:0000313" key="1">
    <source>
        <dbReference type="EMBL" id="CBY07072.1"/>
    </source>
</evidence>
<dbReference type="InParanoid" id="E4WTX9"/>
<dbReference type="Proteomes" id="UP000001307">
    <property type="component" value="Unassembled WGS sequence"/>
</dbReference>
<sequence length="686" mass="73920">MHRVSHGYSTRERIIVSSNIGGDKYEANGYAFVDASTTKCVAEFFIFKNTLQNKIIYGVKRTTSATDVSEDVVDFALYSGVKAYTISDSTGKNPVFTKYNTADPPKYMDGRAAKEVTTKTDVQSVERLGCVICHEVQKFEGDLKPKTNNLITSPCWIPSANLEKFDTSNFANASSFCYPEIGLCKTETYGWQVVEVGQTVPVATFVGIRRGCAETTSVATATDAPGPLALSSALEKRKGVTKGVTRLYAATDSPMEAVLIAKSPYKPPSDSSTVIRFTSGTKADDYAIRPITNHAVSSSADSVTSPDILYQTPPITELECIKCETSSESNTDIADKCYAATTTSTDKCDSLSCYSASVAYKSEDDSDTIFYYAKRGCTANPEMMMPASGPVTDVKVQAGFAGIDQKYETSIIAKGNSGKPSSAQEVATFTCYECTFSVSKESSDEPSEDDIVEDDSETCFSPVEDETTISSTCVGQCYTKAFNYKKSIGTKETPNYSWNWMVERGCDQDNELKAGKEVSGVLNGINKFTTVCDANSGANCNDELSSDQEKGQSPSVIKCHICKSAAGNSKKTDSCFAERKTSDAKDCPDDSYTHCLSIFSSYKIGIAEVYNMERKCHKGPLGLLVNPISTVENVNSTSVYCSATACNSKIGVVASKLPTAQPVTEEPPSSALGTMLGLGSLFLILF</sequence>
<dbReference type="OrthoDB" id="10522827at2759"/>